<dbReference type="RefSeq" id="WP_260190279.1">
    <property type="nucleotide sequence ID" value="NZ_JAFFZE010000006.1"/>
</dbReference>
<dbReference type="EMBL" id="JAFFZE010000006">
    <property type="protein sequence ID" value="MCT2582944.1"/>
    <property type="molecule type" value="Genomic_DNA"/>
</dbReference>
<evidence type="ECO:0000256" key="1">
    <source>
        <dbReference type="ARBA" id="ARBA00010541"/>
    </source>
</evidence>
<feature type="domain" description="PDZ" evidence="5">
    <location>
        <begin position="463"/>
        <end position="543"/>
    </location>
</feature>
<dbReference type="InterPro" id="IPR043504">
    <property type="entry name" value="Peptidase_S1_PA_chymotrypsin"/>
</dbReference>
<keyword evidence="3" id="KW-0378">Hydrolase</keyword>
<name>A0ABT2J4Z9_9PSEU</name>
<dbReference type="InterPro" id="IPR001478">
    <property type="entry name" value="PDZ"/>
</dbReference>
<keyword evidence="7" id="KW-1185">Reference proteome</keyword>
<dbReference type="Gene3D" id="2.30.42.10">
    <property type="match status" value="1"/>
</dbReference>
<evidence type="ECO:0000313" key="6">
    <source>
        <dbReference type="EMBL" id="MCT2582944.1"/>
    </source>
</evidence>
<feature type="compositionally biased region" description="Low complexity" evidence="4">
    <location>
        <begin position="65"/>
        <end position="116"/>
    </location>
</feature>
<feature type="region of interest" description="Disordered" evidence="4">
    <location>
        <begin position="1"/>
        <end position="199"/>
    </location>
</feature>
<evidence type="ECO:0000256" key="2">
    <source>
        <dbReference type="ARBA" id="ARBA00022670"/>
    </source>
</evidence>
<feature type="compositionally biased region" description="Low complexity" evidence="4">
    <location>
        <begin position="16"/>
        <end position="41"/>
    </location>
</feature>
<feature type="compositionally biased region" description="Basic and acidic residues" evidence="4">
    <location>
        <begin position="1"/>
        <end position="15"/>
    </location>
</feature>
<evidence type="ECO:0000259" key="5">
    <source>
        <dbReference type="PROSITE" id="PS50106"/>
    </source>
</evidence>
<keyword evidence="2" id="KW-0645">Protease</keyword>
<dbReference type="PRINTS" id="PR00834">
    <property type="entry name" value="PROTEASES2C"/>
</dbReference>
<dbReference type="InterPro" id="IPR036034">
    <property type="entry name" value="PDZ_sf"/>
</dbReference>
<evidence type="ECO:0000313" key="7">
    <source>
        <dbReference type="Proteomes" id="UP001156441"/>
    </source>
</evidence>
<gene>
    <name evidence="6" type="ORF">JT362_07420</name>
</gene>
<dbReference type="Proteomes" id="UP001156441">
    <property type="component" value="Unassembled WGS sequence"/>
</dbReference>
<dbReference type="Gene3D" id="2.40.10.10">
    <property type="entry name" value="Trypsin-like serine proteases"/>
    <property type="match status" value="2"/>
</dbReference>
<accession>A0ABT2J4Z9</accession>
<comment type="similarity">
    <text evidence="1">Belongs to the peptidase S1C family.</text>
</comment>
<dbReference type="PANTHER" id="PTHR22939:SF129">
    <property type="entry name" value="SERINE PROTEASE HTRA2, MITOCHONDRIAL"/>
    <property type="match status" value="1"/>
</dbReference>
<organism evidence="6 7">
    <name type="scientific">Actinophytocola gossypii</name>
    <dbReference type="NCBI Taxonomy" id="2812003"/>
    <lineage>
        <taxon>Bacteria</taxon>
        <taxon>Bacillati</taxon>
        <taxon>Actinomycetota</taxon>
        <taxon>Actinomycetes</taxon>
        <taxon>Pseudonocardiales</taxon>
        <taxon>Pseudonocardiaceae</taxon>
    </lineage>
</organism>
<dbReference type="Pfam" id="PF13365">
    <property type="entry name" value="Trypsin_2"/>
    <property type="match status" value="1"/>
</dbReference>
<protein>
    <submittedName>
        <fullName evidence="6">Trypsin-like peptidase domain-containing protein</fullName>
    </submittedName>
</protein>
<evidence type="ECO:0000256" key="4">
    <source>
        <dbReference type="SAM" id="MobiDB-lite"/>
    </source>
</evidence>
<dbReference type="InterPro" id="IPR009003">
    <property type="entry name" value="Peptidase_S1_PA"/>
</dbReference>
<dbReference type="SUPFAM" id="SSF50494">
    <property type="entry name" value="Trypsin-like serine proteases"/>
    <property type="match status" value="1"/>
</dbReference>
<proteinExistence type="inferred from homology"/>
<comment type="caution">
    <text evidence="6">The sequence shown here is derived from an EMBL/GenBank/DDBJ whole genome shotgun (WGS) entry which is preliminary data.</text>
</comment>
<evidence type="ECO:0000256" key="3">
    <source>
        <dbReference type="ARBA" id="ARBA00022801"/>
    </source>
</evidence>
<feature type="region of interest" description="Disordered" evidence="4">
    <location>
        <begin position="242"/>
        <end position="262"/>
    </location>
</feature>
<dbReference type="Pfam" id="PF13180">
    <property type="entry name" value="PDZ_2"/>
    <property type="match status" value="1"/>
</dbReference>
<dbReference type="InterPro" id="IPR001940">
    <property type="entry name" value="Peptidase_S1C"/>
</dbReference>
<feature type="compositionally biased region" description="Pro residues" evidence="4">
    <location>
        <begin position="43"/>
        <end position="54"/>
    </location>
</feature>
<dbReference type="SMART" id="SM00228">
    <property type="entry name" value="PDZ"/>
    <property type="match status" value="1"/>
</dbReference>
<dbReference type="SUPFAM" id="SSF50156">
    <property type="entry name" value="PDZ domain-like"/>
    <property type="match status" value="1"/>
</dbReference>
<reference evidence="6 7" key="1">
    <citation type="submission" date="2021-02" db="EMBL/GenBank/DDBJ databases">
        <title>Actinophytocola xerophila sp. nov., isolated from soil of cotton cropping field.</title>
        <authorList>
            <person name="Huang R."/>
            <person name="Chen X."/>
            <person name="Ge X."/>
            <person name="Liu W."/>
        </authorList>
    </citation>
    <scope>NUCLEOTIDE SEQUENCE [LARGE SCALE GENOMIC DNA]</scope>
    <source>
        <strain evidence="6 7">S1-96</strain>
    </source>
</reference>
<dbReference type="PROSITE" id="PS50106">
    <property type="entry name" value="PDZ"/>
    <property type="match status" value="1"/>
</dbReference>
<dbReference type="PANTHER" id="PTHR22939">
    <property type="entry name" value="SERINE PROTEASE FAMILY S1C HTRA-RELATED"/>
    <property type="match status" value="1"/>
</dbReference>
<feature type="compositionally biased region" description="Low complexity" evidence="4">
    <location>
        <begin position="131"/>
        <end position="144"/>
    </location>
</feature>
<feature type="compositionally biased region" description="Polar residues" evidence="4">
    <location>
        <begin position="148"/>
        <end position="159"/>
    </location>
</feature>
<sequence length="558" mass="54887">MTEDNRDPSPEEPARSEPAAPAPGAEPAAGAADPGAPRAADQPSPPEPARPAEPPSGSTPGLTFGSPDPVAGSPGPVPGSSDSVSGSSGPVSGSPGPVPGSSDSVAGSPGPVPGSADQVSGSPTPGAGWTPGSSPYGGQPGSPYARPSSASFGDDTSTPPRGFAPHGEGVLFGTAVNQGGARPRTAGYPSMGPPTGVQPQVPEQRRARNGLVAGVTVLALLVGGGAGAVGGYVVSENNDSAPVTNALDRPPPAERTSTAPSGSIEAVADKVLPSVVQLQVRGGSSAGEGSGFVISSDGLIVTNNHVVEAAADGGQIVAVFQDGSTAAAEIVGRDPTSDVAVVRADKTGLQAVELGRSDDLRVGETVVAIGSPFELSGTVTSGIVSSLHRPTRAGGEDGSQATVLDAIQTDAAINPGNSGGPLVNMQGQVVGINSAIYSPTQSGSVGIGFAIPINQARRVADQIVETGQATQTVLGVTVRDGDQGGAQIVEVTPNAPGAKAGLEPGDVVTKLDERRIDTSDALVAAVRAHAPGDKVRLELDNGSRTVEATLAGQPVETE</sequence>